<reference evidence="1 2" key="1">
    <citation type="journal article" date="2014" name="Genome Announc.">
        <title>Draft Genome Sequence of the Haloacid-Degrading Burkholderia caribensis Strain MBA4.</title>
        <authorList>
            <person name="Pan Y."/>
            <person name="Kong K.F."/>
            <person name="Tsang J.S."/>
        </authorList>
    </citation>
    <scope>NUCLEOTIDE SEQUENCE [LARGE SCALE GENOMIC DNA]</scope>
    <source>
        <strain evidence="1 2">MBA4</strain>
    </source>
</reference>
<name>A0A0P0RI43_9BURK</name>
<protein>
    <submittedName>
        <fullName evidence="1">Uncharacterized protein</fullName>
    </submittedName>
</protein>
<accession>A0A0P0RI43</accession>
<evidence type="ECO:0000313" key="1">
    <source>
        <dbReference type="EMBL" id="ALL68258.1"/>
    </source>
</evidence>
<evidence type="ECO:0000313" key="2">
    <source>
        <dbReference type="Proteomes" id="UP000019146"/>
    </source>
</evidence>
<organism evidence="1 2">
    <name type="scientific">Paraburkholderia caribensis MBA4</name>
    <dbReference type="NCBI Taxonomy" id="1323664"/>
    <lineage>
        <taxon>Bacteria</taxon>
        <taxon>Pseudomonadati</taxon>
        <taxon>Pseudomonadota</taxon>
        <taxon>Betaproteobacteria</taxon>
        <taxon>Burkholderiales</taxon>
        <taxon>Burkholderiaceae</taxon>
        <taxon>Paraburkholderia</taxon>
    </lineage>
</organism>
<dbReference type="Proteomes" id="UP000019146">
    <property type="component" value="Chromosome 2"/>
</dbReference>
<proteinExistence type="predicted"/>
<gene>
    <name evidence="1" type="ORF">K788_0009197</name>
</gene>
<dbReference type="AlphaFoldDB" id="A0A0P0RI43"/>
<dbReference type="KEGG" id="bcai:K788_0009197"/>
<sequence length="139" mass="15257">MNSNDDTFESWQSSRILLSAIGLADSGRCCDISDIAYALRFELGCMDALERLDAAELRLFLNSRCSAARERAASNEANANNGTSPPYFVEALASQTPKGSLLFSLSGASISFRHFARTICRYLTLIAVRANVHRKRAAF</sequence>
<dbReference type="EMBL" id="CP012747">
    <property type="protein sequence ID" value="ALL68258.1"/>
    <property type="molecule type" value="Genomic_DNA"/>
</dbReference>